<name>A0A6A3AZG1_HIBSY</name>
<evidence type="ECO:0000313" key="2">
    <source>
        <dbReference type="EMBL" id="KAE8708465.1"/>
    </source>
</evidence>
<feature type="compositionally biased region" description="Polar residues" evidence="1">
    <location>
        <begin position="59"/>
        <end position="88"/>
    </location>
</feature>
<dbReference type="Proteomes" id="UP000436088">
    <property type="component" value="Unassembled WGS sequence"/>
</dbReference>
<dbReference type="AlphaFoldDB" id="A0A6A3AZG1"/>
<proteinExistence type="predicted"/>
<keyword evidence="3" id="KW-1185">Reference proteome</keyword>
<dbReference type="InterPro" id="IPR044797">
    <property type="entry name" value="At4g06598-like"/>
</dbReference>
<evidence type="ECO:0000313" key="3">
    <source>
        <dbReference type="Proteomes" id="UP000436088"/>
    </source>
</evidence>
<dbReference type="PANTHER" id="PTHR46835:SF3">
    <property type="entry name" value="BASIC-LEUCINE ZIPPER (BZIP) TRANSCRIPTION FACTOR FAMILY PROTEIN"/>
    <property type="match status" value="1"/>
</dbReference>
<gene>
    <name evidence="2" type="ORF">F3Y22_tig00110339pilonHSYRG00105</name>
</gene>
<feature type="region of interest" description="Disordered" evidence="1">
    <location>
        <begin position="37"/>
        <end position="117"/>
    </location>
</feature>
<protein>
    <submittedName>
        <fullName evidence="2">Uncharacterized protein</fullName>
    </submittedName>
</protein>
<comment type="caution">
    <text evidence="2">The sequence shown here is derived from an EMBL/GenBank/DDBJ whole genome shotgun (WGS) entry which is preliminary data.</text>
</comment>
<feature type="compositionally biased region" description="Basic and acidic residues" evidence="1">
    <location>
        <begin position="96"/>
        <end position="116"/>
    </location>
</feature>
<reference evidence="2" key="1">
    <citation type="submission" date="2019-09" db="EMBL/GenBank/DDBJ databases">
        <title>Draft genome information of white flower Hibiscus syriacus.</title>
        <authorList>
            <person name="Kim Y.-M."/>
        </authorList>
    </citation>
    <scope>NUCLEOTIDE SEQUENCE [LARGE SCALE GENOMIC DNA]</scope>
    <source>
        <strain evidence="2">YM2019G1</strain>
    </source>
</reference>
<dbReference type="PANTHER" id="PTHR46835">
    <property type="entry name" value="BASIC-LEUCINE ZIPPER (BZIP) TRANSCRIPTION FACTOR FAMILY PROTEIN-RELATED"/>
    <property type="match status" value="1"/>
</dbReference>
<sequence>MISAPLWASLEYDYHIQKDGGLAAFYTDVNLVKQKNRARDSSLNAMTHPSGLSYRRENTNLQGTGSSCSQKEVESSPPTVSEKQNSAESALLDAKASSEIKDNSYAKSSSDSDSKRAKQSYYLLKVTFYDLKECGCW</sequence>
<evidence type="ECO:0000256" key="1">
    <source>
        <dbReference type="SAM" id="MobiDB-lite"/>
    </source>
</evidence>
<accession>A0A6A3AZG1</accession>
<organism evidence="2 3">
    <name type="scientific">Hibiscus syriacus</name>
    <name type="common">Rose of Sharon</name>
    <dbReference type="NCBI Taxonomy" id="106335"/>
    <lineage>
        <taxon>Eukaryota</taxon>
        <taxon>Viridiplantae</taxon>
        <taxon>Streptophyta</taxon>
        <taxon>Embryophyta</taxon>
        <taxon>Tracheophyta</taxon>
        <taxon>Spermatophyta</taxon>
        <taxon>Magnoliopsida</taxon>
        <taxon>eudicotyledons</taxon>
        <taxon>Gunneridae</taxon>
        <taxon>Pentapetalae</taxon>
        <taxon>rosids</taxon>
        <taxon>malvids</taxon>
        <taxon>Malvales</taxon>
        <taxon>Malvaceae</taxon>
        <taxon>Malvoideae</taxon>
        <taxon>Hibiscus</taxon>
    </lineage>
</organism>
<dbReference type="EMBL" id="VEPZ02000941">
    <property type="protein sequence ID" value="KAE8708465.1"/>
    <property type="molecule type" value="Genomic_DNA"/>
</dbReference>